<dbReference type="OrthoDB" id="47276at2759"/>
<dbReference type="PANTHER" id="PTHR43832:SF1">
    <property type="entry name" value="S-ADENOSYL-L-METHIONINE-DEPENDENT METHYLTRANSFERASES SUPERFAMILY PROTEIN"/>
    <property type="match status" value="1"/>
</dbReference>
<keyword evidence="7" id="KW-1185">Reference proteome</keyword>
<evidence type="ECO:0000313" key="5">
    <source>
        <dbReference type="EMBL" id="CAL1124847.1"/>
    </source>
</evidence>
<evidence type="ECO:0000313" key="6">
    <source>
        <dbReference type="EMBL" id="CAL4758784.1"/>
    </source>
</evidence>
<dbReference type="EMBL" id="CAMXCT010000001">
    <property type="protein sequence ID" value="CAI3971472.1"/>
    <property type="molecule type" value="Genomic_DNA"/>
</dbReference>
<accession>A0A9P1BE01</accession>
<dbReference type="SUPFAM" id="SSF53335">
    <property type="entry name" value="S-adenosyl-L-methionine-dependent methyltransferases"/>
    <property type="match status" value="1"/>
</dbReference>
<dbReference type="InterPro" id="IPR029063">
    <property type="entry name" value="SAM-dependent_MTases_sf"/>
</dbReference>
<evidence type="ECO:0000313" key="4">
    <source>
        <dbReference type="EMBL" id="CAI3971472.1"/>
    </source>
</evidence>
<dbReference type="FunFam" id="3.40.50.150:FF:000554">
    <property type="entry name" value="Cation-transporting ATPase"/>
    <property type="match status" value="1"/>
</dbReference>
<dbReference type="Gene3D" id="3.40.50.150">
    <property type="entry name" value="Vaccinia Virus protein VP39"/>
    <property type="match status" value="1"/>
</dbReference>
<feature type="transmembrane region" description="Helical" evidence="3">
    <location>
        <begin position="341"/>
        <end position="359"/>
    </location>
</feature>
<dbReference type="PANTHER" id="PTHR43832">
    <property type="match status" value="1"/>
</dbReference>
<organism evidence="4">
    <name type="scientific">Cladocopium goreaui</name>
    <dbReference type="NCBI Taxonomy" id="2562237"/>
    <lineage>
        <taxon>Eukaryota</taxon>
        <taxon>Sar</taxon>
        <taxon>Alveolata</taxon>
        <taxon>Dinophyceae</taxon>
        <taxon>Suessiales</taxon>
        <taxon>Symbiodiniaceae</taxon>
        <taxon>Cladocopium</taxon>
    </lineage>
</organism>
<feature type="region of interest" description="Disordered" evidence="2">
    <location>
        <begin position="368"/>
        <end position="388"/>
    </location>
</feature>
<comment type="similarity">
    <text evidence="1">Belongs to the CFA/CMAS family.</text>
</comment>
<dbReference type="Proteomes" id="UP001152797">
    <property type="component" value="Unassembled WGS sequence"/>
</dbReference>
<reference evidence="4" key="1">
    <citation type="submission" date="2022-10" db="EMBL/GenBank/DDBJ databases">
        <authorList>
            <person name="Chen Y."/>
            <person name="Dougan E. K."/>
            <person name="Chan C."/>
            <person name="Rhodes N."/>
            <person name="Thang M."/>
        </authorList>
    </citation>
    <scope>NUCLEOTIDE SEQUENCE</scope>
</reference>
<keyword evidence="3" id="KW-0812">Transmembrane</keyword>
<feature type="transmembrane region" description="Helical" evidence="3">
    <location>
        <begin position="453"/>
        <end position="476"/>
    </location>
</feature>
<proteinExistence type="inferred from homology"/>
<evidence type="ECO:0000256" key="1">
    <source>
        <dbReference type="ARBA" id="ARBA00010815"/>
    </source>
</evidence>
<evidence type="ECO:0000256" key="3">
    <source>
        <dbReference type="SAM" id="Phobius"/>
    </source>
</evidence>
<evidence type="ECO:0000256" key="2">
    <source>
        <dbReference type="SAM" id="MobiDB-lite"/>
    </source>
</evidence>
<dbReference type="EMBL" id="CAMXCT020000001">
    <property type="protein sequence ID" value="CAL1124847.1"/>
    <property type="molecule type" value="Genomic_DNA"/>
</dbReference>
<sequence>MDLIEFAERGIIPDCAIRSGIRRNIRRRLAEIETGDFEARPRQLAEFVRNLRGGPLVVEQEAANDQHYEVAADFYSQVLGPRMKYSCCLYHAGVSTLSEAEDRMLEVTCKRADIQNGMRVLDLGCGWGSLTLWIAQHFPECKVTGLSNSKSQREFILSHAESLGLGNVTVITADIRDFEPDHTFHRIVSVEMFEHLRNYELLLRRVAKWLHDAGKLFVHVFCHRHTPYLFETEGAGNWMGRNFFTGGMMPSENLLLYFQNDLELCDHWRMNGEHYSRTCEAWLANLDSHRDQATELDTLVRSSSPATRLISILPRHCAGVYTADCFLSAFMMSIGNPMARITFVFAAFLIVLGLFGYFGDSGGQGAVDPETIPNSSETQPSAGEPAPSKRSVTALIPAFTGILLMLAGLIALVEGWRKHAMHAAAAIALLGFIAAGGRSIMGLVKLASPEADVNIRSLTFVCIMAILCGTYLVLCIRSFIEARRQKQLATT</sequence>
<name>A0A9P1BE01_9DINO</name>
<protein>
    <submittedName>
        <fullName evidence="6">(S)-coclaurine N-methyltransferase (TfCNMT)</fullName>
    </submittedName>
</protein>
<dbReference type="CDD" id="cd02440">
    <property type="entry name" value="AdoMet_MTases"/>
    <property type="match status" value="1"/>
</dbReference>
<comment type="caution">
    <text evidence="4">The sequence shown here is derived from an EMBL/GenBank/DDBJ whole genome shotgun (WGS) entry which is preliminary data.</text>
</comment>
<reference evidence="5" key="2">
    <citation type="submission" date="2024-04" db="EMBL/GenBank/DDBJ databases">
        <authorList>
            <person name="Chen Y."/>
            <person name="Shah S."/>
            <person name="Dougan E. K."/>
            <person name="Thang M."/>
            <person name="Chan C."/>
        </authorList>
    </citation>
    <scope>NUCLEOTIDE SEQUENCE [LARGE SCALE GENOMIC DNA]</scope>
</reference>
<dbReference type="Pfam" id="PF02353">
    <property type="entry name" value="CMAS"/>
    <property type="match status" value="1"/>
</dbReference>
<feature type="compositionally biased region" description="Polar residues" evidence="2">
    <location>
        <begin position="372"/>
        <end position="381"/>
    </location>
</feature>
<feature type="transmembrane region" description="Helical" evidence="3">
    <location>
        <begin position="420"/>
        <end position="441"/>
    </location>
</feature>
<keyword evidence="3" id="KW-1133">Transmembrane helix</keyword>
<evidence type="ECO:0000313" key="7">
    <source>
        <dbReference type="Proteomes" id="UP001152797"/>
    </source>
</evidence>
<keyword evidence="3" id="KW-0472">Membrane</keyword>
<dbReference type="EMBL" id="CAMXCT030000001">
    <property type="protein sequence ID" value="CAL4758784.1"/>
    <property type="molecule type" value="Genomic_DNA"/>
</dbReference>
<feature type="transmembrane region" description="Helical" evidence="3">
    <location>
        <begin position="394"/>
        <end position="413"/>
    </location>
</feature>
<gene>
    <name evidence="4" type="ORF">C1SCF055_LOCUS62</name>
</gene>
<dbReference type="AlphaFoldDB" id="A0A9P1BE01"/>